<organism evidence="9 10">
    <name type="scientific">Bemisia tabaci</name>
    <name type="common">Sweetpotato whitefly</name>
    <name type="synonym">Aleurodes tabaci</name>
    <dbReference type="NCBI Taxonomy" id="7038"/>
    <lineage>
        <taxon>Eukaryota</taxon>
        <taxon>Metazoa</taxon>
        <taxon>Ecdysozoa</taxon>
        <taxon>Arthropoda</taxon>
        <taxon>Hexapoda</taxon>
        <taxon>Insecta</taxon>
        <taxon>Pterygota</taxon>
        <taxon>Neoptera</taxon>
        <taxon>Paraneoptera</taxon>
        <taxon>Hemiptera</taxon>
        <taxon>Sternorrhyncha</taxon>
        <taxon>Aleyrodoidea</taxon>
        <taxon>Aleyrodidae</taxon>
        <taxon>Aleyrodinae</taxon>
        <taxon>Bemisia</taxon>
    </lineage>
</organism>
<protein>
    <recommendedName>
        <fullName evidence="8">Alpha 1,4-glycosyltransferase domain-containing protein</fullName>
    </recommendedName>
</protein>
<evidence type="ECO:0000256" key="7">
    <source>
        <dbReference type="SAM" id="Phobius"/>
    </source>
</evidence>
<evidence type="ECO:0000256" key="3">
    <source>
        <dbReference type="ARBA" id="ARBA00022676"/>
    </source>
</evidence>
<dbReference type="GO" id="GO:0000139">
    <property type="term" value="C:Golgi membrane"/>
    <property type="evidence" value="ECO:0007669"/>
    <property type="project" value="UniProtKB-SubCell"/>
</dbReference>
<dbReference type="InterPro" id="IPR051981">
    <property type="entry name" value="Glycosyltransf_32"/>
</dbReference>
<keyword evidence="10" id="KW-1185">Reference proteome</keyword>
<dbReference type="PANTHER" id="PTHR12042:SF21">
    <property type="entry name" value="ALPHA1,4-GALACTOSYLTRANSFERASE 1-RELATED"/>
    <property type="match status" value="1"/>
</dbReference>
<dbReference type="AlphaFoldDB" id="A0A9P0EXD6"/>
<evidence type="ECO:0000256" key="2">
    <source>
        <dbReference type="ARBA" id="ARBA00009003"/>
    </source>
</evidence>
<evidence type="ECO:0000313" key="9">
    <source>
        <dbReference type="EMBL" id="CAH0383165.1"/>
    </source>
</evidence>
<evidence type="ECO:0000256" key="4">
    <source>
        <dbReference type="ARBA" id="ARBA00022679"/>
    </source>
</evidence>
<feature type="domain" description="Alpha 1,4-glycosyltransferase" evidence="8">
    <location>
        <begin position="233"/>
        <end position="358"/>
    </location>
</feature>
<evidence type="ECO:0000259" key="8">
    <source>
        <dbReference type="Pfam" id="PF04572"/>
    </source>
</evidence>
<evidence type="ECO:0000256" key="1">
    <source>
        <dbReference type="ARBA" id="ARBA00004323"/>
    </source>
</evidence>
<comment type="similarity">
    <text evidence="2">Belongs to the glycosyltransferase 32 family.</text>
</comment>
<dbReference type="EMBL" id="OU963871">
    <property type="protein sequence ID" value="CAH0383165.1"/>
    <property type="molecule type" value="Genomic_DNA"/>
</dbReference>
<dbReference type="PANTHER" id="PTHR12042">
    <property type="entry name" value="LACTOSYLCERAMIDE 4-ALPHA-GALACTOSYLTRANSFERASE ALPHA- 1,4-GALACTOSYLTRANSFERASE"/>
    <property type="match status" value="1"/>
</dbReference>
<feature type="transmembrane region" description="Helical" evidence="7">
    <location>
        <begin position="7"/>
        <end position="27"/>
    </location>
</feature>
<proteinExistence type="inferred from homology"/>
<dbReference type="GO" id="GO:0006688">
    <property type="term" value="P:glycosphingolipid biosynthetic process"/>
    <property type="evidence" value="ECO:0007669"/>
    <property type="project" value="TreeGrafter"/>
</dbReference>
<sequence length="363" mass="42686">MFYRFNSVYRALILVFVMFCLFFYMFANIKLGHVKPKKHRVSRDKGYQNSRAPWCYKLPQEDDEVLDISDYPVKPNSIFFVETSCRHGNNLGLTVRQACTYESTARAHPNSEILILFPAPVFLDADPLPHIREVLSFPNVKLLRVNVERYLKDTPLENFDFVTKMGRSKFSMSHASDYLRFVTLWKYGGTYLDSDFIVIRPLNSIDNFIAAEDENRVNVAVLNVNISSEIGKYAAEEFLKESIRRFNPREWAENGPGSATRVIKRICKETRTRRMTREKCKGFTVYTPPPESPFYPTALKWRFFFNEWVDWKYFDKIKRESIALHMLGHLSDTKRIKKGARKPYDILAREFCPKVYATIKKYY</sequence>
<keyword evidence="5" id="KW-0333">Golgi apparatus</keyword>
<comment type="subcellular location">
    <subcellularLocation>
        <location evidence="1">Golgi apparatus membrane</location>
        <topology evidence="1">Single-pass type II membrane protein</topology>
    </subcellularLocation>
</comment>
<gene>
    <name evidence="9" type="ORF">BEMITA_LOCUS2636</name>
</gene>
<dbReference type="GO" id="GO:0016758">
    <property type="term" value="F:hexosyltransferase activity"/>
    <property type="evidence" value="ECO:0007669"/>
    <property type="project" value="TreeGrafter"/>
</dbReference>
<evidence type="ECO:0000256" key="6">
    <source>
        <dbReference type="ARBA" id="ARBA00023136"/>
    </source>
</evidence>
<keyword evidence="7" id="KW-1133">Transmembrane helix</keyword>
<evidence type="ECO:0000313" key="10">
    <source>
        <dbReference type="Proteomes" id="UP001152759"/>
    </source>
</evidence>
<dbReference type="Proteomes" id="UP001152759">
    <property type="component" value="Chromosome 10"/>
</dbReference>
<reference evidence="9" key="1">
    <citation type="submission" date="2021-12" db="EMBL/GenBank/DDBJ databases">
        <authorList>
            <person name="King R."/>
        </authorList>
    </citation>
    <scope>NUCLEOTIDE SEQUENCE</scope>
</reference>
<keyword evidence="4" id="KW-0808">Transferase</keyword>
<dbReference type="InterPro" id="IPR029044">
    <property type="entry name" value="Nucleotide-diphossugar_trans"/>
</dbReference>
<dbReference type="SUPFAM" id="SSF53448">
    <property type="entry name" value="Nucleotide-diphospho-sugar transferases"/>
    <property type="match status" value="1"/>
</dbReference>
<keyword evidence="3" id="KW-0328">Glycosyltransferase</keyword>
<accession>A0A9P0EXD6</accession>
<dbReference type="InterPro" id="IPR007577">
    <property type="entry name" value="GlycoTrfase_DXD_sugar-bd_CS"/>
</dbReference>
<dbReference type="InterPro" id="IPR007652">
    <property type="entry name" value="A1-4-GlycosylTfrase_dom"/>
</dbReference>
<dbReference type="Pfam" id="PF04488">
    <property type="entry name" value="Gly_transf_sug"/>
    <property type="match status" value="1"/>
</dbReference>
<dbReference type="KEGG" id="btab:109033413"/>
<evidence type="ECO:0000256" key="5">
    <source>
        <dbReference type="ARBA" id="ARBA00023034"/>
    </source>
</evidence>
<name>A0A9P0EXD6_BEMTA</name>
<keyword evidence="6 7" id="KW-0472">Membrane</keyword>
<dbReference type="Pfam" id="PF04572">
    <property type="entry name" value="Gb3_synth"/>
    <property type="match status" value="1"/>
</dbReference>
<dbReference type="Gene3D" id="3.90.550.20">
    <property type="match status" value="1"/>
</dbReference>
<keyword evidence="7" id="KW-0812">Transmembrane</keyword>